<dbReference type="EMBL" id="CP144541">
    <property type="protein sequence ID" value="WVW78521.1"/>
    <property type="molecule type" value="Genomic_DNA"/>
</dbReference>
<sequence length="226" mass="24679">MSSSSLCIPRPFEYYNSRLNRDIVGTVYTDQSNSTATVKIPNCTICLTREGEDGRPSGKVTQNPLTNTIFNDMNLSSRGDSLTFIPSGNVSERCIPAMYLDPQGSGLAICNTVQIDGLGEEGMKGLYDEWQKGEYPTSKNVAVAYTFELPDYEGVSIVEASPLLGTTPWNEYGTIPSRNDIRRKAARNCTLSSFALFQQVKDGWEAITTGRTAASCEWPGGQVNSS</sequence>
<reference evidence="1" key="3">
    <citation type="submission" date="2014-01" db="EMBL/GenBank/DDBJ databases">
        <title>Evolution of pathogenesis and genome organization in the Tremellales.</title>
        <authorList>
            <person name="Cuomo C."/>
            <person name="Litvintseva A."/>
            <person name="Heitman J."/>
            <person name="Chen Y."/>
            <person name="Sun S."/>
            <person name="Springer D."/>
            <person name="Dromer F."/>
            <person name="Young S."/>
            <person name="Zeng Q."/>
            <person name="Chapman S."/>
            <person name="Gujja S."/>
            <person name="Saif S."/>
            <person name="Birren B."/>
        </authorList>
    </citation>
    <scope>NUCLEOTIDE SEQUENCE</scope>
    <source>
        <strain evidence="1">CBS 10118</strain>
    </source>
</reference>
<dbReference type="Proteomes" id="UP000092730">
    <property type="component" value="Chromosome 1"/>
</dbReference>
<evidence type="ECO:0000313" key="1">
    <source>
        <dbReference type="EMBL" id="OCF26171.1"/>
    </source>
</evidence>
<evidence type="ECO:0000313" key="3">
    <source>
        <dbReference type="Proteomes" id="UP000092730"/>
    </source>
</evidence>
<dbReference type="GeneID" id="30208248"/>
<dbReference type="AlphaFoldDB" id="A0A1B9G587"/>
<dbReference type="VEuPathDB" id="FungiDB:I302_03849"/>
<reference evidence="2" key="4">
    <citation type="submission" date="2024-02" db="EMBL/GenBank/DDBJ databases">
        <title>Comparative genomics of Cryptococcus and Kwoniella reveals pathogenesis evolution and contrasting modes of karyotype evolution via chromosome fusion or intercentromeric recombination.</title>
        <authorList>
            <person name="Coelho M.A."/>
            <person name="David-Palma M."/>
            <person name="Shea T."/>
            <person name="Bowers K."/>
            <person name="McGinley-Smith S."/>
            <person name="Mohammad A.W."/>
            <person name="Gnirke A."/>
            <person name="Yurkov A.M."/>
            <person name="Nowrousian M."/>
            <person name="Sun S."/>
            <person name="Cuomo C.A."/>
            <person name="Heitman J."/>
        </authorList>
    </citation>
    <scope>NUCLEOTIDE SEQUENCE</scope>
    <source>
        <strain evidence="2">CBS 10118</strain>
    </source>
</reference>
<proteinExistence type="predicted"/>
<gene>
    <name evidence="1" type="ORF">I302_03849</name>
    <name evidence="2" type="ORF">I302_100476</name>
</gene>
<protein>
    <submittedName>
        <fullName evidence="1">Uncharacterized protein</fullName>
    </submittedName>
</protein>
<dbReference type="EMBL" id="KI894020">
    <property type="protein sequence ID" value="OCF26171.1"/>
    <property type="molecule type" value="Genomic_DNA"/>
</dbReference>
<organism evidence="1">
    <name type="scientific">Kwoniella bestiolae CBS 10118</name>
    <dbReference type="NCBI Taxonomy" id="1296100"/>
    <lineage>
        <taxon>Eukaryota</taxon>
        <taxon>Fungi</taxon>
        <taxon>Dikarya</taxon>
        <taxon>Basidiomycota</taxon>
        <taxon>Agaricomycotina</taxon>
        <taxon>Tremellomycetes</taxon>
        <taxon>Tremellales</taxon>
        <taxon>Cryptococcaceae</taxon>
        <taxon>Kwoniella</taxon>
    </lineage>
</organism>
<reference evidence="2" key="2">
    <citation type="submission" date="2013-07" db="EMBL/GenBank/DDBJ databases">
        <authorList>
            <consortium name="The Broad Institute Genome Sequencing Platform"/>
            <person name="Cuomo C."/>
            <person name="Litvintseva A."/>
            <person name="Chen Y."/>
            <person name="Heitman J."/>
            <person name="Sun S."/>
            <person name="Springer D."/>
            <person name="Dromer F."/>
            <person name="Young S.K."/>
            <person name="Zeng Q."/>
            <person name="Gargeya S."/>
            <person name="Fitzgerald M."/>
            <person name="Abouelleil A."/>
            <person name="Alvarado L."/>
            <person name="Berlin A.M."/>
            <person name="Chapman S.B."/>
            <person name="Dewar J."/>
            <person name="Goldberg J."/>
            <person name="Griggs A."/>
            <person name="Gujja S."/>
            <person name="Hansen M."/>
            <person name="Howarth C."/>
            <person name="Imamovic A."/>
            <person name="Larimer J."/>
            <person name="McCowan C."/>
            <person name="Murphy C."/>
            <person name="Pearson M."/>
            <person name="Priest M."/>
            <person name="Roberts A."/>
            <person name="Saif S."/>
            <person name="Shea T."/>
            <person name="Sykes S."/>
            <person name="Wortman J."/>
            <person name="Nusbaum C."/>
            <person name="Birren B."/>
        </authorList>
    </citation>
    <scope>NUCLEOTIDE SEQUENCE</scope>
    <source>
        <strain evidence="2">CBS 10118</strain>
    </source>
</reference>
<accession>A0A1B9G587</accession>
<dbReference type="KEGG" id="kbi:30208248"/>
<dbReference type="RefSeq" id="XP_019047241.1">
    <property type="nucleotide sequence ID" value="XM_019190493.1"/>
</dbReference>
<reference evidence="1" key="1">
    <citation type="submission" date="2013-07" db="EMBL/GenBank/DDBJ databases">
        <title>The Genome Sequence of Cryptococcus bestiolae CBS10118.</title>
        <authorList>
            <consortium name="The Broad Institute Genome Sequencing Platform"/>
            <person name="Cuomo C."/>
            <person name="Litvintseva A."/>
            <person name="Chen Y."/>
            <person name="Heitman J."/>
            <person name="Sun S."/>
            <person name="Springer D."/>
            <person name="Dromer F."/>
            <person name="Young S.K."/>
            <person name="Zeng Q."/>
            <person name="Gargeya S."/>
            <person name="Fitzgerald M."/>
            <person name="Abouelleil A."/>
            <person name="Alvarado L."/>
            <person name="Berlin A.M."/>
            <person name="Chapman S.B."/>
            <person name="Dewar J."/>
            <person name="Goldberg J."/>
            <person name="Griggs A."/>
            <person name="Gujja S."/>
            <person name="Hansen M."/>
            <person name="Howarth C."/>
            <person name="Imamovic A."/>
            <person name="Larimer J."/>
            <person name="McCowan C."/>
            <person name="Murphy C."/>
            <person name="Pearson M."/>
            <person name="Priest M."/>
            <person name="Roberts A."/>
            <person name="Saif S."/>
            <person name="Shea T."/>
            <person name="Sykes S."/>
            <person name="Wortman J."/>
            <person name="Nusbaum C."/>
            <person name="Birren B."/>
        </authorList>
    </citation>
    <scope>NUCLEOTIDE SEQUENCE [LARGE SCALE GENOMIC DNA]</scope>
    <source>
        <strain evidence="1">CBS 10118</strain>
    </source>
</reference>
<name>A0A1B9G587_9TREE</name>
<keyword evidence="3" id="KW-1185">Reference proteome</keyword>
<evidence type="ECO:0000313" key="2">
    <source>
        <dbReference type="EMBL" id="WVW78521.1"/>
    </source>
</evidence>